<reference evidence="3 4" key="1">
    <citation type="submission" date="2019-07" db="EMBL/GenBank/DDBJ databases">
        <title>Genomics analysis of Aphanomyces spp. identifies a new class of oomycete effector associated with host adaptation.</title>
        <authorList>
            <person name="Gaulin E."/>
        </authorList>
    </citation>
    <scope>NUCLEOTIDE SEQUENCE [LARGE SCALE GENOMIC DNA]</scope>
    <source>
        <strain evidence="3 4">ATCC 201684</strain>
    </source>
</reference>
<name>A0A6G0XLX7_9STRA</name>
<evidence type="ECO:0000313" key="4">
    <source>
        <dbReference type="Proteomes" id="UP000481153"/>
    </source>
</evidence>
<keyword evidence="1" id="KW-1133">Transmembrane helix</keyword>
<dbReference type="EMBL" id="VJMJ01000036">
    <property type="protein sequence ID" value="KAF0741461.1"/>
    <property type="molecule type" value="Genomic_DNA"/>
</dbReference>
<evidence type="ECO:0000313" key="2">
    <source>
        <dbReference type="EMBL" id="KAF0741461.1"/>
    </source>
</evidence>
<evidence type="ECO:0000256" key="1">
    <source>
        <dbReference type="SAM" id="Phobius"/>
    </source>
</evidence>
<gene>
    <name evidence="2" type="ORF">Ae201684_003146</name>
    <name evidence="3" type="ORF">Ae201684_003147</name>
</gene>
<protein>
    <submittedName>
        <fullName evidence="3">Uncharacterized protein</fullName>
    </submittedName>
</protein>
<sequence>MIVFQIGLTADNNLGMYAGAFNSANCAGQFLNFALATQLVKTSMTFALPVLVGGILSTVALFVAIFFLKFDMKTM</sequence>
<feature type="transmembrane region" description="Helical" evidence="1">
    <location>
        <begin position="46"/>
        <end position="68"/>
    </location>
</feature>
<dbReference type="Proteomes" id="UP000481153">
    <property type="component" value="Unassembled WGS sequence"/>
</dbReference>
<proteinExistence type="predicted"/>
<keyword evidence="1" id="KW-0472">Membrane</keyword>
<dbReference type="AlphaFoldDB" id="A0A6G0XLX7"/>
<organism evidence="3 4">
    <name type="scientific">Aphanomyces euteiches</name>
    <dbReference type="NCBI Taxonomy" id="100861"/>
    <lineage>
        <taxon>Eukaryota</taxon>
        <taxon>Sar</taxon>
        <taxon>Stramenopiles</taxon>
        <taxon>Oomycota</taxon>
        <taxon>Saprolegniomycetes</taxon>
        <taxon>Saprolegniales</taxon>
        <taxon>Verrucalvaceae</taxon>
        <taxon>Aphanomyces</taxon>
    </lineage>
</organism>
<accession>A0A6G0XLX7</accession>
<keyword evidence="1" id="KW-0812">Transmembrane</keyword>
<comment type="caution">
    <text evidence="3">The sequence shown here is derived from an EMBL/GenBank/DDBJ whole genome shotgun (WGS) entry which is preliminary data.</text>
</comment>
<dbReference type="EMBL" id="VJMJ01000036">
    <property type="protein sequence ID" value="KAF0741462.1"/>
    <property type="molecule type" value="Genomic_DNA"/>
</dbReference>
<keyword evidence="4" id="KW-1185">Reference proteome</keyword>
<evidence type="ECO:0000313" key="3">
    <source>
        <dbReference type="EMBL" id="KAF0741462.1"/>
    </source>
</evidence>